<evidence type="ECO:0000313" key="10">
    <source>
        <dbReference type="Proteomes" id="UP001055940"/>
    </source>
</evidence>
<dbReference type="InterPro" id="IPR015414">
    <property type="entry name" value="TMEM64"/>
</dbReference>
<dbReference type="InterPro" id="IPR032816">
    <property type="entry name" value="VTT_dom"/>
</dbReference>
<reference evidence="9" key="1">
    <citation type="submission" date="2022-06" db="EMBL/GenBank/DDBJ databases">
        <authorList>
            <person name="Ping M."/>
        </authorList>
    </citation>
    <scope>NUCLEOTIDE SEQUENCE</scope>
    <source>
        <strain evidence="9">JCM11759T</strain>
    </source>
</reference>
<dbReference type="PANTHER" id="PTHR12677">
    <property type="entry name" value="GOLGI APPARATUS MEMBRANE PROTEIN TVP38-RELATED"/>
    <property type="match status" value="1"/>
</dbReference>
<keyword evidence="5 7" id="KW-1133">Transmembrane helix</keyword>
<feature type="transmembrane region" description="Helical" evidence="7">
    <location>
        <begin position="73"/>
        <end position="102"/>
    </location>
</feature>
<feature type="transmembrane region" description="Helical" evidence="7">
    <location>
        <begin position="7"/>
        <end position="29"/>
    </location>
</feature>
<accession>A0ABY5D2K4</accession>
<evidence type="ECO:0000256" key="1">
    <source>
        <dbReference type="ARBA" id="ARBA00004651"/>
    </source>
</evidence>
<evidence type="ECO:0000256" key="3">
    <source>
        <dbReference type="ARBA" id="ARBA00022475"/>
    </source>
</evidence>
<feature type="transmembrane region" description="Helical" evidence="7">
    <location>
        <begin position="183"/>
        <end position="204"/>
    </location>
</feature>
<sequence>MDKKWGWLWRGALLAGWVGLLLWAILYGPDLETVRAWTADAGVLGAVVYLAAYTLAVQALVPRPALNIAGGLLFGLAAGVVLALAGGVLAAFVQFMVARYVAGDALARRLPERVRTQLEGLVGGRALLAVIQLRLIPVIPYQMVNYGFGLTGLPVGPFVLGTAIGSLPATAAMVLVGTGGIDLGFPVAVATGAAAMLLGLAWWLRSRKKRKNATGAGQN</sequence>
<evidence type="ECO:0000259" key="8">
    <source>
        <dbReference type="Pfam" id="PF09335"/>
    </source>
</evidence>
<organism evidence="9 10">
    <name type="scientific">Nocardiopsis exhalans</name>
    <dbReference type="NCBI Taxonomy" id="163604"/>
    <lineage>
        <taxon>Bacteria</taxon>
        <taxon>Bacillati</taxon>
        <taxon>Actinomycetota</taxon>
        <taxon>Actinomycetes</taxon>
        <taxon>Streptosporangiales</taxon>
        <taxon>Nocardiopsidaceae</taxon>
        <taxon>Nocardiopsis</taxon>
    </lineage>
</organism>
<evidence type="ECO:0000313" key="9">
    <source>
        <dbReference type="EMBL" id="USY17650.1"/>
    </source>
</evidence>
<dbReference type="PANTHER" id="PTHR12677:SF59">
    <property type="entry name" value="GOLGI APPARATUS MEMBRANE PROTEIN TVP38-RELATED"/>
    <property type="match status" value="1"/>
</dbReference>
<evidence type="ECO:0000256" key="4">
    <source>
        <dbReference type="ARBA" id="ARBA00022692"/>
    </source>
</evidence>
<name>A0ABY5D2K4_9ACTN</name>
<evidence type="ECO:0000256" key="7">
    <source>
        <dbReference type="RuleBase" id="RU366058"/>
    </source>
</evidence>
<dbReference type="EMBL" id="CP099837">
    <property type="protein sequence ID" value="USY17650.1"/>
    <property type="molecule type" value="Genomic_DNA"/>
</dbReference>
<feature type="transmembrane region" description="Helical" evidence="7">
    <location>
        <begin position="41"/>
        <end position="61"/>
    </location>
</feature>
<keyword evidence="3 7" id="KW-1003">Cell membrane</keyword>
<feature type="transmembrane region" description="Helical" evidence="7">
    <location>
        <begin position="153"/>
        <end position="177"/>
    </location>
</feature>
<comment type="similarity">
    <text evidence="2 7">Belongs to the TVP38/TMEM64 family.</text>
</comment>
<keyword evidence="10" id="KW-1185">Reference proteome</keyword>
<protein>
    <recommendedName>
        <fullName evidence="7">TVP38/TMEM64 family membrane protein</fullName>
    </recommendedName>
</protein>
<feature type="domain" description="VTT" evidence="8">
    <location>
        <begin position="61"/>
        <end position="177"/>
    </location>
</feature>
<evidence type="ECO:0000256" key="5">
    <source>
        <dbReference type="ARBA" id="ARBA00022989"/>
    </source>
</evidence>
<comment type="subcellular location">
    <subcellularLocation>
        <location evidence="1 7">Cell membrane</location>
        <topology evidence="1 7">Multi-pass membrane protein</topology>
    </subcellularLocation>
</comment>
<proteinExistence type="inferred from homology"/>
<keyword evidence="4 7" id="KW-0812">Transmembrane</keyword>
<evidence type="ECO:0000256" key="6">
    <source>
        <dbReference type="ARBA" id="ARBA00023136"/>
    </source>
</evidence>
<gene>
    <name evidence="9" type="ORF">NE857_20165</name>
</gene>
<dbReference type="Pfam" id="PF09335">
    <property type="entry name" value="VTT_dom"/>
    <property type="match status" value="1"/>
</dbReference>
<dbReference type="Proteomes" id="UP001055940">
    <property type="component" value="Chromosome"/>
</dbReference>
<keyword evidence="6 7" id="KW-0472">Membrane</keyword>
<evidence type="ECO:0000256" key="2">
    <source>
        <dbReference type="ARBA" id="ARBA00008640"/>
    </source>
</evidence>